<evidence type="ECO:0000313" key="1">
    <source>
        <dbReference type="EMBL" id="SVA62940.1"/>
    </source>
</evidence>
<sequence length="148" mass="15258">MEFNMSVRDTVILTGKLSISLNGELVRETKNLVVTAGKTWIAARMKDTSTVMTHMGVGTGTTAAVIANTDLETVTGARLALSVSGGTPVANVITYAATFPAGAHTAAITEAGIFTAVTSGTMLARTVFTVVNKGASDSMTISWDVTIS</sequence>
<reference evidence="1" key="1">
    <citation type="submission" date="2018-05" db="EMBL/GenBank/DDBJ databases">
        <authorList>
            <person name="Lanie J.A."/>
            <person name="Ng W.-L."/>
            <person name="Kazmierczak K.M."/>
            <person name="Andrzejewski T.M."/>
            <person name="Davidsen T.M."/>
            <person name="Wayne K.J."/>
            <person name="Tettelin H."/>
            <person name="Glass J.I."/>
            <person name="Rusch D."/>
            <person name="Podicherti R."/>
            <person name="Tsui H.-C.T."/>
            <person name="Winkler M.E."/>
        </authorList>
    </citation>
    <scope>NUCLEOTIDE SEQUENCE</scope>
</reference>
<name>A0A381XE91_9ZZZZ</name>
<protein>
    <submittedName>
        <fullName evidence="1">Uncharacterized protein</fullName>
    </submittedName>
</protein>
<dbReference type="EMBL" id="UINC01014828">
    <property type="protein sequence ID" value="SVA62940.1"/>
    <property type="molecule type" value="Genomic_DNA"/>
</dbReference>
<proteinExistence type="predicted"/>
<accession>A0A381XE91</accession>
<organism evidence="1">
    <name type="scientific">marine metagenome</name>
    <dbReference type="NCBI Taxonomy" id="408172"/>
    <lineage>
        <taxon>unclassified sequences</taxon>
        <taxon>metagenomes</taxon>
        <taxon>ecological metagenomes</taxon>
    </lineage>
</organism>
<dbReference type="AlphaFoldDB" id="A0A381XE91"/>
<gene>
    <name evidence="1" type="ORF">METZ01_LOCUS115794</name>
</gene>